<keyword evidence="1" id="KW-0677">Repeat</keyword>
<gene>
    <name evidence="4" type="primary">LOC104760723</name>
</gene>
<dbReference type="Pfam" id="PF20431">
    <property type="entry name" value="E_motif"/>
    <property type="match status" value="1"/>
</dbReference>
<evidence type="ECO:0000313" key="3">
    <source>
        <dbReference type="Proteomes" id="UP000694864"/>
    </source>
</evidence>
<protein>
    <submittedName>
        <fullName evidence="4">Pentatricopeptide repeat-containing protein At5g42450, mitochondrial-like</fullName>
    </submittedName>
</protein>
<dbReference type="InterPro" id="IPR011990">
    <property type="entry name" value="TPR-like_helical_dom_sf"/>
</dbReference>
<dbReference type="InterPro" id="IPR046960">
    <property type="entry name" value="PPR_At4g14850-like_plant"/>
</dbReference>
<feature type="repeat" description="PPR" evidence="2">
    <location>
        <begin position="172"/>
        <end position="202"/>
    </location>
</feature>
<dbReference type="SUPFAM" id="SSF48452">
    <property type="entry name" value="TPR-like"/>
    <property type="match status" value="1"/>
</dbReference>
<feature type="repeat" description="PPR" evidence="2">
    <location>
        <begin position="449"/>
        <end position="483"/>
    </location>
</feature>
<evidence type="ECO:0000313" key="4">
    <source>
        <dbReference type="RefSeq" id="XP_019095870.1"/>
    </source>
</evidence>
<dbReference type="PROSITE" id="PS51375">
    <property type="entry name" value="PPR"/>
    <property type="match status" value="4"/>
</dbReference>
<dbReference type="Proteomes" id="UP000694864">
    <property type="component" value="Chromosome 18"/>
</dbReference>
<dbReference type="InterPro" id="IPR002885">
    <property type="entry name" value="PPR_rpt"/>
</dbReference>
<name>A0ABM1RA32_CAMSA</name>
<dbReference type="InterPro" id="IPR046848">
    <property type="entry name" value="E_motif"/>
</dbReference>
<reference evidence="3" key="1">
    <citation type="journal article" date="2014" name="Nat. Commun.">
        <title>The emerging biofuel crop Camelina sativa retains a highly undifferentiated hexaploid genome structure.</title>
        <authorList>
            <person name="Kagale S."/>
            <person name="Koh C."/>
            <person name="Nixon J."/>
            <person name="Bollina V."/>
            <person name="Clarke W.E."/>
            <person name="Tuteja R."/>
            <person name="Spillane C."/>
            <person name="Robinson S.J."/>
            <person name="Links M.G."/>
            <person name="Clarke C."/>
            <person name="Higgins E.E."/>
            <person name="Huebert T."/>
            <person name="Sharpe A.G."/>
            <person name="Parkin I.A."/>
        </authorList>
    </citation>
    <scope>NUCLEOTIDE SEQUENCE [LARGE SCALE GENOMIC DNA]</scope>
    <source>
        <strain evidence="3">cv. DH55</strain>
    </source>
</reference>
<dbReference type="PANTHER" id="PTHR47926:SF357">
    <property type="entry name" value="PENTATRICOPEPTIDE REPEAT-CONTAINING PROTEIN"/>
    <property type="match status" value="1"/>
</dbReference>
<sequence length="499" mass="55390">MFSPFLGFTTSINCSFLMVLSQRLFLLQKSHSFASAHVTKSHNSIPKSIKNLESDLVCNAHQAFDEIPDINVISATAVIGRFVKQNRHVEASHAFKRLLCLGIRPNEFTFGTVIGSSSSLRDIKWGKQLHCYALKVGLSSNVFVGSAVLNCYVKLSTLVDARKSFDDTRDPNVVSITNLISGYLKKHEFEEALSLFRTMPGKSVVTWNAVIGGFSQTGQNEEAVNTFVDMLREGVVMPNESTFPCAITAVSNIASQGAGKSIHACVIKFLGQQFSNVYIGNSLVSFYSKCGNMEDSLLAFNKIQEEERNIVSWNSIIWGYAHNGRGEEAIAMFEKMVSDTNLKPNNVTLLGLLFACNHSGLIQEGYMYFKKAVNGYDDPNLLQPEHYACMVDMLSRSGHFKEAEELIKSMPLEPGIGFWKALLGGCQIHSNKRLAKLVASKILEMDPRDVSSYVMLSNAYSAAGKWQNVSEIRRKMKELGLKRVTGCSWIEVRSCLCEC</sequence>
<dbReference type="RefSeq" id="XP_019095870.1">
    <property type="nucleotide sequence ID" value="XM_019240325.1"/>
</dbReference>
<dbReference type="Gene3D" id="1.25.40.10">
    <property type="entry name" value="Tetratricopeptide repeat domain"/>
    <property type="match status" value="4"/>
</dbReference>
<dbReference type="Pfam" id="PF01535">
    <property type="entry name" value="PPR"/>
    <property type="match status" value="3"/>
</dbReference>
<dbReference type="Pfam" id="PF13041">
    <property type="entry name" value="PPR_2"/>
    <property type="match status" value="2"/>
</dbReference>
<accession>A0ABM1RA32</accession>
<evidence type="ECO:0000256" key="2">
    <source>
        <dbReference type="PROSITE-ProRule" id="PRU00708"/>
    </source>
</evidence>
<organism evidence="3 4">
    <name type="scientific">Camelina sativa</name>
    <name type="common">False flax</name>
    <name type="synonym">Myagrum sativum</name>
    <dbReference type="NCBI Taxonomy" id="90675"/>
    <lineage>
        <taxon>Eukaryota</taxon>
        <taxon>Viridiplantae</taxon>
        <taxon>Streptophyta</taxon>
        <taxon>Embryophyta</taxon>
        <taxon>Tracheophyta</taxon>
        <taxon>Spermatophyta</taxon>
        <taxon>Magnoliopsida</taxon>
        <taxon>eudicotyledons</taxon>
        <taxon>Gunneridae</taxon>
        <taxon>Pentapetalae</taxon>
        <taxon>rosids</taxon>
        <taxon>malvids</taxon>
        <taxon>Brassicales</taxon>
        <taxon>Brassicaceae</taxon>
        <taxon>Camelineae</taxon>
        <taxon>Camelina</taxon>
    </lineage>
</organism>
<feature type="repeat" description="PPR" evidence="2">
    <location>
        <begin position="203"/>
        <end position="237"/>
    </location>
</feature>
<keyword evidence="3" id="KW-1185">Reference proteome</keyword>
<proteinExistence type="predicted"/>
<reference evidence="4" key="2">
    <citation type="submission" date="2025-08" db="UniProtKB">
        <authorList>
            <consortium name="RefSeq"/>
        </authorList>
    </citation>
    <scope>IDENTIFICATION</scope>
    <source>
        <tissue evidence="4">Leaf</tissue>
    </source>
</reference>
<dbReference type="PANTHER" id="PTHR47926">
    <property type="entry name" value="PENTATRICOPEPTIDE REPEAT-CONTAINING PROTEIN"/>
    <property type="match status" value="1"/>
</dbReference>
<evidence type="ECO:0000256" key="1">
    <source>
        <dbReference type="ARBA" id="ARBA00022737"/>
    </source>
</evidence>
<feature type="repeat" description="PPR" evidence="2">
    <location>
        <begin position="309"/>
        <end position="344"/>
    </location>
</feature>
<dbReference type="GeneID" id="104760723"/>
<dbReference type="NCBIfam" id="TIGR00756">
    <property type="entry name" value="PPR"/>
    <property type="match status" value="3"/>
</dbReference>